<gene>
    <name evidence="1" type="ORF">SDC9_126652</name>
</gene>
<accession>A0A645CRS7</accession>
<comment type="caution">
    <text evidence="1">The sequence shown here is derived from an EMBL/GenBank/DDBJ whole genome shotgun (WGS) entry which is preliminary data.</text>
</comment>
<reference evidence="1" key="1">
    <citation type="submission" date="2019-08" db="EMBL/GenBank/DDBJ databases">
        <authorList>
            <person name="Kucharzyk K."/>
            <person name="Murdoch R.W."/>
            <person name="Higgins S."/>
            <person name="Loffler F."/>
        </authorList>
    </citation>
    <scope>NUCLEOTIDE SEQUENCE</scope>
</reference>
<dbReference type="EMBL" id="VSSQ01029467">
    <property type="protein sequence ID" value="MPM79613.1"/>
    <property type="molecule type" value="Genomic_DNA"/>
</dbReference>
<proteinExistence type="predicted"/>
<sequence length="58" mass="6426">MEKANAKPPEEEFEVGCPATVNGHLSIIDEVHIKHFTAAFAKKPKTTVTVKITSFEEE</sequence>
<evidence type="ECO:0000313" key="1">
    <source>
        <dbReference type="EMBL" id="MPM79613.1"/>
    </source>
</evidence>
<organism evidence="1">
    <name type="scientific">bioreactor metagenome</name>
    <dbReference type="NCBI Taxonomy" id="1076179"/>
    <lineage>
        <taxon>unclassified sequences</taxon>
        <taxon>metagenomes</taxon>
        <taxon>ecological metagenomes</taxon>
    </lineage>
</organism>
<name>A0A645CRS7_9ZZZZ</name>
<protein>
    <submittedName>
        <fullName evidence="1">Uncharacterized protein</fullName>
    </submittedName>
</protein>
<dbReference type="AlphaFoldDB" id="A0A645CRS7"/>